<gene>
    <name evidence="2" type="ORF">SAMN04488559_12419</name>
</gene>
<dbReference type="STRING" id="142588.SAMN04488559_12419"/>
<name>A0A1H9U9M0_9LACT</name>
<dbReference type="GO" id="GO:0009231">
    <property type="term" value="P:riboflavin biosynthetic process"/>
    <property type="evidence" value="ECO:0007669"/>
    <property type="project" value="InterPro"/>
</dbReference>
<dbReference type="InterPro" id="IPR050765">
    <property type="entry name" value="Riboflavin_Biosynth_HTPR"/>
</dbReference>
<dbReference type="RefSeq" id="WP_092653936.1">
    <property type="nucleotide sequence ID" value="NZ_FOHA01000024.1"/>
</dbReference>
<reference evidence="2 3" key="1">
    <citation type="submission" date="2016-10" db="EMBL/GenBank/DDBJ databases">
        <authorList>
            <person name="de Groot N.N."/>
        </authorList>
    </citation>
    <scope>NUCLEOTIDE SEQUENCE [LARGE SCALE GENOMIC DNA]</scope>
    <source>
        <strain evidence="2 3">DSM 13760</strain>
    </source>
</reference>
<proteinExistence type="predicted"/>
<evidence type="ECO:0000259" key="1">
    <source>
        <dbReference type="Pfam" id="PF01872"/>
    </source>
</evidence>
<dbReference type="Pfam" id="PF01872">
    <property type="entry name" value="RibD_C"/>
    <property type="match status" value="1"/>
</dbReference>
<accession>A0A1H9U9M0</accession>
<dbReference type="PANTHER" id="PTHR38011:SF11">
    <property type="entry name" value="2,5-DIAMINO-6-RIBOSYLAMINO-4(3H)-PYRIMIDINONE 5'-PHOSPHATE REDUCTASE"/>
    <property type="match status" value="1"/>
</dbReference>
<dbReference type="GO" id="GO:0008703">
    <property type="term" value="F:5-amino-6-(5-phosphoribosylamino)uracil reductase activity"/>
    <property type="evidence" value="ECO:0007669"/>
    <property type="project" value="InterPro"/>
</dbReference>
<dbReference type="Proteomes" id="UP000198948">
    <property type="component" value="Unassembled WGS sequence"/>
</dbReference>
<organism evidence="2 3">
    <name type="scientific">Isobaculum melis</name>
    <dbReference type="NCBI Taxonomy" id="142588"/>
    <lineage>
        <taxon>Bacteria</taxon>
        <taxon>Bacillati</taxon>
        <taxon>Bacillota</taxon>
        <taxon>Bacilli</taxon>
        <taxon>Lactobacillales</taxon>
        <taxon>Carnobacteriaceae</taxon>
        <taxon>Isobaculum</taxon>
    </lineage>
</organism>
<evidence type="ECO:0000313" key="3">
    <source>
        <dbReference type="Proteomes" id="UP000198948"/>
    </source>
</evidence>
<sequence length="175" mass="19859">MKRKVICFIAMSLDGYIANQQGSFAFLEETTGLGDNGYTEFIANVDTVIMGNTTYQQVAELTEGAYPYAGLENYVLTRNQSNTKDQNVTFIHDQSLQFVKDLQQQPGKDIWLVGGNQVIELFQQADLVDEWIVTVAPWLLGKGIPLFGKMNQTERLELLSMKQYGEFVQLHYCKK</sequence>
<evidence type="ECO:0000313" key="2">
    <source>
        <dbReference type="EMBL" id="SES06032.1"/>
    </source>
</evidence>
<dbReference type="SUPFAM" id="SSF53597">
    <property type="entry name" value="Dihydrofolate reductase-like"/>
    <property type="match status" value="1"/>
</dbReference>
<dbReference type="AlphaFoldDB" id="A0A1H9U9M0"/>
<feature type="domain" description="Bacterial bifunctional deaminase-reductase C-terminal" evidence="1">
    <location>
        <begin position="3"/>
        <end position="169"/>
    </location>
</feature>
<dbReference type="InterPro" id="IPR024072">
    <property type="entry name" value="DHFR-like_dom_sf"/>
</dbReference>
<dbReference type="Gene3D" id="3.40.430.10">
    <property type="entry name" value="Dihydrofolate Reductase, subunit A"/>
    <property type="match status" value="1"/>
</dbReference>
<dbReference type="EMBL" id="FOHA01000024">
    <property type="protein sequence ID" value="SES06032.1"/>
    <property type="molecule type" value="Genomic_DNA"/>
</dbReference>
<protein>
    <submittedName>
        <fullName evidence="2">Dihydrofolate reductase</fullName>
    </submittedName>
</protein>
<dbReference type="InterPro" id="IPR002734">
    <property type="entry name" value="RibDG_C"/>
</dbReference>
<dbReference type="OrthoDB" id="195113at2"/>
<keyword evidence="3" id="KW-1185">Reference proteome</keyword>
<dbReference type="PANTHER" id="PTHR38011">
    <property type="entry name" value="DIHYDROFOLATE REDUCTASE FAMILY PROTEIN (AFU_ORTHOLOGUE AFUA_8G06820)"/>
    <property type="match status" value="1"/>
</dbReference>